<name>A0A419AC29_9RHOB</name>
<reference evidence="3" key="1">
    <citation type="submission" date="2018-09" db="EMBL/GenBank/DDBJ databases">
        <title>Paracoccus onubensis nov. sp. a moderate halophilic bacterium isolated from Gruta de las Maravillas (Aracena, Spain).</title>
        <authorList>
            <person name="Jurado V."/>
            <person name="Gutierrez-Patricio S."/>
            <person name="Gonzalez-Pimentel J.L."/>
            <person name="Miller A.Z."/>
            <person name="Laiz L."/>
            <person name="Saiz-Jimenez C."/>
        </authorList>
    </citation>
    <scope>NUCLEOTIDE SEQUENCE [LARGE SCALE GENOMIC DNA]</scope>
    <source>
        <strain evidence="3">DSM 26381</strain>
    </source>
</reference>
<dbReference type="Proteomes" id="UP000283587">
    <property type="component" value="Unassembled WGS sequence"/>
</dbReference>
<evidence type="ECO:0000313" key="3">
    <source>
        <dbReference type="Proteomes" id="UP000283587"/>
    </source>
</evidence>
<feature type="domain" description="DUF4123" evidence="1">
    <location>
        <begin position="66"/>
        <end position="184"/>
    </location>
</feature>
<sequence length="353" mass="40423">MPIDDPWSIPSPDRPEDQVAIGQGALVISELSPPTPLDLQIGWFPKSNVPAFLRDALFAETDSQTFAILDAAKVTGLSEMLEHSGLEHRCLFKGKAYDDLGDVAPWLVRLEENNGFTRNLFTRGDASWHLWQSDPGIYLRSTASLEELWQHFRKFIRMRDSQENWLLFRFWETGYLYSYLRHFATNRPDLIRRLCLTRDGMPITFINCSFGKEVFQQASPRVDLLEHVDAAPPILDEQERAALKALRRQQNTYEMARDLKGTYPQLAAVALREVYRRVDLAQSFMRSIGVSDGLLIGRYILLSTVYLPKLQESPAFRAAVTRPGATAEENLRDSLDVLKLQLSRMDGGFRAWW</sequence>
<keyword evidence="3" id="KW-1185">Reference proteome</keyword>
<dbReference type="RefSeq" id="WP_119896366.1">
    <property type="nucleotide sequence ID" value="NZ_QNRC01000021.1"/>
</dbReference>
<protein>
    <submittedName>
        <fullName evidence="2">DUF4123 domain-containing protein</fullName>
    </submittedName>
</protein>
<dbReference type="AlphaFoldDB" id="A0A419AC29"/>
<dbReference type="EMBL" id="QZEW01000004">
    <property type="protein sequence ID" value="RJL21518.1"/>
    <property type="molecule type" value="Genomic_DNA"/>
</dbReference>
<evidence type="ECO:0000313" key="2">
    <source>
        <dbReference type="EMBL" id="RJL21518.1"/>
    </source>
</evidence>
<gene>
    <name evidence="2" type="ORF">D3P05_01205</name>
</gene>
<proteinExistence type="predicted"/>
<evidence type="ECO:0000259" key="1">
    <source>
        <dbReference type="Pfam" id="PF13503"/>
    </source>
</evidence>
<dbReference type="OrthoDB" id="6431152at2"/>
<accession>A0A419AC29</accession>
<comment type="caution">
    <text evidence="2">The sequence shown here is derived from an EMBL/GenBank/DDBJ whole genome shotgun (WGS) entry which is preliminary data.</text>
</comment>
<dbReference type="InterPro" id="IPR025391">
    <property type="entry name" value="DUF4123"/>
</dbReference>
<organism evidence="2 3">
    <name type="scientific">Paracoccus siganidrum</name>
    <dbReference type="NCBI Taxonomy" id="1276757"/>
    <lineage>
        <taxon>Bacteria</taxon>
        <taxon>Pseudomonadati</taxon>
        <taxon>Pseudomonadota</taxon>
        <taxon>Alphaproteobacteria</taxon>
        <taxon>Rhodobacterales</taxon>
        <taxon>Paracoccaceae</taxon>
        <taxon>Paracoccus</taxon>
    </lineage>
</organism>
<dbReference type="Pfam" id="PF13503">
    <property type="entry name" value="DUF4123"/>
    <property type="match status" value="1"/>
</dbReference>